<dbReference type="PROSITE" id="PS50885">
    <property type="entry name" value="HAMP"/>
    <property type="match status" value="1"/>
</dbReference>
<dbReference type="RefSeq" id="WP_183600568.1">
    <property type="nucleotide sequence ID" value="NZ_JACHXK010000005.1"/>
</dbReference>
<protein>
    <submittedName>
        <fullName evidence="10">Methyl-accepting chemotaxis protein</fullName>
    </submittedName>
</protein>
<evidence type="ECO:0000313" key="10">
    <source>
        <dbReference type="EMBL" id="MBB3110666.1"/>
    </source>
</evidence>
<proteinExistence type="inferred from homology"/>
<dbReference type="PANTHER" id="PTHR32089">
    <property type="entry name" value="METHYL-ACCEPTING CHEMOTAXIS PROTEIN MCPB"/>
    <property type="match status" value="1"/>
</dbReference>
<dbReference type="Proteomes" id="UP000570361">
    <property type="component" value="Unassembled WGS sequence"/>
</dbReference>
<dbReference type="GO" id="GO:0007165">
    <property type="term" value="P:signal transduction"/>
    <property type="evidence" value="ECO:0007669"/>
    <property type="project" value="UniProtKB-KW"/>
</dbReference>
<keyword evidence="3 7" id="KW-0472">Membrane</keyword>
<comment type="caution">
    <text evidence="10">The sequence shown here is derived from an EMBL/GenBank/DDBJ whole genome shotgun (WGS) entry which is preliminary data.</text>
</comment>
<evidence type="ECO:0000256" key="7">
    <source>
        <dbReference type="SAM" id="Phobius"/>
    </source>
</evidence>
<evidence type="ECO:0000256" key="1">
    <source>
        <dbReference type="ARBA" id="ARBA00004236"/>
    </source>
</evidence>
<dbReference type="Pfam" id="PF00672">
    <property type="entry name" value="HAMP"/>
    <property type="match status" value="1"/>
</dbReference>
<feature type="transmembrane region" description="Helical" evidence="7">
    <location>
        <begin position="9"/>
        <end position="29"/>
    </location>
</feature>
<comment type="subcellular location">
    <subcellularLocation>
        <location evidence="1">Cell membrane</location>
    </subcellularLocation>
</comment>
<evidence type="ECO:0000256" key="3">
    <source>
        <dbReference type="ARBA" id="ARBA00023136"/>
    </source>
</evidence>
<keyword evidence="7" id="KW-1133">Transmembrane helix</keyword>
<evidence type="ECO:0000256" key="2">
    <source>
        <dbReference type="ARBA" id="ARBA00022475"/>
    </source>
</evidence>
<keyword evidence="4 6" id="KW-0807">Transducer</keyword>
<dbReference type="Pfam" id="PF00015">
    <property type="entry name" value="MCPsignal"/>
    <property type="match status" value="1"/>
</dbReference>
<feature type="domain" description="HAMP" evidence="9">
    <location>
        <begin position="64"/>
        <end position="117"/>
    </location>
</feature>
<evidence type="ECO:0000256" key="5">
    <source>
        <dbReference type="ARBA" id="ARBA00029447"/>
    </source>
</evidence>
<dbReference type="SMART" id="SM00283">
    <property type="entry name" value="MA"/>
    <property type="match status" value="1"/>
</dbReference>
<gene>
    <name evidence="10" type="ORF">FHS18_002733</name>
</gene>
<comment type="similarity">
    <text evidence="5">Belongs to the methyl-accepting chemotaxis (MCP) protein family.</text>
</comment>
<keyword evidence="2" id="KW-1003">Cell membrane</keyword>
<sequence>MRLGLEHKVVIGICGVSTVTYGTSAFFIFYLKDKISGMPEWLFTAVTLLLGILWTGILGWLMARWIAKPLTKLAAFADKAALGELDVEIPPHASRDELGQLTASFRAMQNQLRNMIRDITNQASLAEQYSDTLKEAIVRASTQSEAIARSTDDIASGAATQDQQAGECLSTIEQSAEAAALMNDSAHTAQQLAQAMADALHDGSGHIRTLLHGLTELTAASGQSLELTATLTRQTSEIGVVTRLVRDIAEQTHLLALNASIEAARAGEEGRGFAVVAGQIRKLAEQSAEAVQQIERHIGDMQHNVVYMAESFQRQATQIESEAKLGRSTESSLIQIRDAVEQTVEAVTSIAERVQLQANKIGDSKQSNREIAMISTQIADKATQAAGAAQEQTAAMQQIAVSAELLTDQAKQLTGTIGAFRL</sequence>
<evidence type="ECO:0000259" key="9">
    <source>
        <dbReference type="PROSITE" id="PS50885"/>
    </source>
</evidence>
<evidence type="ECO:0000259" key="8">
    <source>
        <dbReference type="PROSITE" id="PS50111"/>
    </source>
</evidence>
<dbReference type="InterPro" id="IPR004089">
    <property type="entry name" value="MCPsignal_dom"/>
</dbReference>
<dbReference type="CDD" id="cd06225">
    <property type="entry name" value="HAMP"/>
    <property type="match status" value="1"/>
</dbReference>
<evidence type="ECO:0000313" key="11">
    <source>
        <dbReference type="Proteomes" id="UP000570361"/>
    </source>
</evidence>
<keyword evidence="11" id="KW-1185">Reference proteome</keyword>
<dbReference type="Gene3D" id="1.10.287.950">
    <property type="entry name" value="Methyl-accepting chemotaxis protein"/>
    <property type="match status" value="1"/>
</dbReference>
<dbReference type="PROSITE" id="PS50111">
    <property type="entry name" value="CHEMOTAXIS_TRANSDUC_2"/>
    <property type="match status" value="1"/>
</dbReference>
<reference evidence="10 11" key="1">
    <citation type="submission" date="2020-08" db="EMBL/GenBank/DDBJ databases">
        <title>Genomic Encyclopedia of Type Strains, Phase III (KMG-III): the genomes of soil and plant-associated and newly described type strains.</title>
        <authorList>
            <person name="Whitman W."/>
        </authorList>
    </citation>
    <scope>NUCLEOTIDE SEQUENCE [LARGE SCALE GENOMIC DNA]</scope>
    <source>
        <strain evidence="10 11">CECT 5862</strain>
    </source>
</reference>
<dbReference type="PANTHER" id="PTHR32089:SF112">
    <property type="entry name" value="LYSOZYME-LIKE PROTEIN-RELATED"/>
    <property type="match status" value="1"/>
</dbReference>
<feature type="transmembrane region" description="Helical" evidence="7">
    <location>
        <begin position="41"/>
        <end position="63"/>
    </location>
</feature>
<evidence type="ECO:0000256" key="4">
    <source>
        <dbReference type="ARBA" id="ARBA00023224"/>
    </source>
</evidence>
<evidence type="ECO:0000256" key="6">
    <source>
        <dbReference type="PROSITE-ProRule" id="PRU00284"/>
    </source>
</evidence>
<dbReference type="GO" id="GO:0004888">
    <property type="term" value="F:transmembrane signaling receptor activity"/>
    <property type="evidence" value="ECO:0007669"/>
    <property type="project" value="InterPro"/>
</dbReference>
<dbReference type="InterPro" id="IPR003660">
    <property type="entry name" value="HAMP_dom"/>
</dbReference>
<dbReference type="GO" id="GO:0006935">
    <property type="term" value="P:chemotaxis"/>
    <property type="evidence" value="ECO:0007669"/>
    <property type="project" value="InterPro"/>
</dbReference>
<dbReference type="SUPFAM" id="SSF58104">
    <property type="entry name" value="Methyl-accepting chemotaxis protein (MCP) signaling domain"/>
    <property type="match status" value="1"/>
</dbReference>
<accession>A0A7W5FMV9</accession>
<keyword evidence="7" id="KW-0812">Transmembrane</keyword>
<dbReference type="PRINTS" id="PR00260">
    <property type="entry name" value="CHEMTRNSDUCR"/>
</dbReference>
<dbReference type="EMBL" id="JACHXK010000005">
    <property type="protein sequence ID" value="MBB3110666.1"/>
    <property type="molecule type" value="Genomic_DNA"/>
</dbReference>
<dbReference type="GO" id="GO:0005886">
    <property type="term" value="C:plasma membrane"/>
    <property type="evidence" value="ECO:0007669"/>
    <property type="project" value="UniProtKB-SubCell"/>
</dbReference>
<name>A0A7W5FMV9_9BACL</name>
<dbReference type="AlphaFoldDB" id="A0A7W5FMV9"/>
<feature type="domain" description="Methyl-accepting transducer" evidence="8">
    <location>
        <begin position="136"/>
        <end position="372"/>
    </location>
</feature>
<organism evidence="10 11">
    <name type="scientific">Paenibacillus phyllosphaerae</name>
    <dbReference type="NCBI Taxonomy" id="274593"/>
    <lineage>
        <taxon>Bacteria</taxon>
        <taxon>Bacillati</taxon>
        <taxon>Bacillota</taxon>
        <taxon>Bacilli</taxon>
        <taxon>Bacillales</taxon>
        <taxon>Paenibacillaceae</taxon>
        <taxon>Paenibacillus</taxon>
    </lineage>
</organism>
<dbReference type="Gene3D" id="6.10.340.10">
    <property type="match status" value="1"/>
</dbReference>
<dbReference type="InterPro" id="IPR004090">
    <property type="entry name" value="Chemotax_Me-accpt_rcpt"/>
</dbReference>
<dbReference type="SMART" id="SM00304">
    <property type="entry name" value="HAMP"/>
    <property type="match status" value="1"/>
</dbReference>